<keyword evidence="2" id="KW-1185">Reference proteome</keyword>
<protein>
    <recommendedName>
        <fullName evidence="3">50S ribosome-binding GTPase</fullName>
    </recommendedName>
</protein>
<evidence type="ECO:0008006" key="3">
    <source>
        <dbReference type="Google" id="ProtNLM"/>
    </source>
</evidence>
<sequence>MIYKLQKNIIFWSIFLKYKVFDLKFIIIFIIVELDKNESIEINPLQEFITKSKKYLDENKTNHSRTAAILMGKTRVGKSTIFHILKGDELDINAKRKLFLKQPNCLIGLDGKSCTKTPNIYHYQFKNQDAQDENIDIIDTPGFDDNADKLDDTIQQIHLFKILNSYSKVILIILIKFDEDDRASYRRPLSYAQDFFKEQQDINLILENFGICLIVNQIKEDGLNDFQRYIAEDIQDQEKNNNNDDGKESQKYKLKKDFLIKIKENVFSLEFGAVKNKQEDLKKQIYNFITKNRINYKNVFFKMSLTEAGKIFIQNVFGQIKYVCELEISNTITGFIEETKKLTDLKDKKYLLIDFFQIIQEQFSLEYVKDLYFNYFKQIFQNQIYDQCKSKKLDELEFLFSNNIISSVLINLRETLEDKKLLFIQLKDIKKKVWNEIKDIQIQIQNTIKLNETEELIFNAVEKSIKRFQNLFNWDRLLIFLGNPQSGKSSTINFLYKQKLIEKQSLLPFIMQTHFEEIQNENIIEFGSIEQDQIIEFQEFSYDYILLLQYFVFLSQKKNKECFIFIVMREGQELNQKIQFGLETFLNLNRIQKNDVFNFINFKVEQQSNDKIIVSLNNQIIQLDRNFFTNFQNISLFQKNNMPNFKGFPKIQINDWILNIILEPYNRKINSIIESFKEKVVKLIDSHKFFPEQIKNQNLLLLIKLIELNPEKEKIEFLEEIQDCLKLIRNEDKLLIENEFRINRDKDNYEIIKIIFKTLIRQYNIASLIVQVCQDCEEMFQNVDQIIHYCEQQYAEKDQMFIFRFLKKCQKINSEFLSGQELQSIDILESIYNILEEDLLKKEQEQRFQLQMNFQQWMEFNLIKTKQILPQYEFYELPKELNSFQSELLNFIHLMQELLKFIENTQKNGYEFSNSWFPFNIIYLVQSIFQDNNNNKEQKRIIENINKAHQNIMQKINQMKNIQWRRTAYARFSNNPFLENCFKIQFSKEENKTEKRKNNLNEIDLQQNINEIDPLNYQQLKYYHYFYQNQRNILQRIQFPQNFYNNYNIYMEQKSQEFRIAQEWLEKQKDNFQKNCYNSFNVQNQNKIQEFLQAENYFQGQFE</sequence>
<dbReference type="OrthoDB" id="8954335at2759"/>
<evidence type="ECO:0000313" key="2">
    <source>
        <dbReference type="Proteomes" id="UP000692954"/>
    </source>
</evidence>
<gene>
    <name evidence="1" type="ORF">PSON_ATCC_30995.1.T0450100</name>
</gene>
<proteinExistence type="predicted"/>
<accession>A0A8S1MR07</accession>
<dbReference type="Proteomes" id="UP000692954">
    <property type="component" value="Unassembled WGS sequence"/>
</dbReference>
<organism evidence="1 2">
    <name type="scientific">Paramecium sonneborni</name>
    <dbReference type="NCBI Taxonomy" id="65129"/>
    <lineage>
        <taxon>Eukaryota</taxon>
        <taxon>Sar</taxon>
        <taxon>Alveolata</taxon>
        <taxon>Ciliophora</taxon>
        <taxon>Intramacronucleata</taxon>
        <taxon>Oligohymenophorea</taxon>
        <taxon>Peniculida</taxon>
        <taxon>Parameciidae</taxon>
        <taxon>Paramecium</taxon>
    </lineage>
</organism>
<reference evidence="1" key="1">
    <citation type="submission" date="2021-01" db="EMBL/GenBank/DDBJ databases">
        <authorList>
            <consortium name="Genoscope - CEA"/>
            <person name="William W."/>
        </authorList>
    </citation>
    <scope>NUCLEOTIDE SEQUENCE</scope>
</reference>
<comment type="caution">
    <text evidence="1">The sequence shown here is derived from an EMBL/GenBank/DDBJ whole genome shotgun (WGS) entry which is preliminary data.</text>
</comment>
<evidence type="ECO:0000313" key="1">
    <source>
        <dbReference type="EMBL" id="CAD8083467.1"/>
    </source>
</evidence>
<dbReference type="AlphaFoldDB" id="A0A8S1MR07"/>
<dbReference type="CDD" id="cd00882">
    <property type="entry name" value="Ras_like_GTPase"/>
    <property type="match status" value="1"/>
</dbReference>
<dbReference type="EMBL" id="CAJJDN010000045">
    <property type="protein sequence ID" value="CAD8083467.1"/>
    <property type="molecule type" value="Genomic_DNA"/>
</dbReference>
<name>A0A8S1MR07_9CILI</name>